<gene>
    <name evidence="2" type="ORF">MJG50_12915</name>
</gene>
<reference evidence="2" key="1">
    <citation type="submission" date="2022-02" db="EMBL/GenBank/DDBJ databases">
        <title>Fredinandcohnia quinoae sp. nov. isolated from Chenopodium quinoa seeds.</title>
        <authorList>
            <person name="Saati-Santamaria Z."/>
            <person name="Flores-Felix J.D."/>
            <person name="Igual J.M."/>
            <person name="Velazquez E."/>
            <person name="Garcia-Fraile P."/>
            <person name="Martinez-Molina E."/>
        </authorList>
    </citation>
    <scope>NUCLEOTIDE SEQUENCE</scope>
    <source>
        <strain evidence="2">SECRCQ15</strain>
    </source>
</reference>
<dbReference type="RefSeq" id="WP_240256154.1">
    <property type="nucleotide sequence ID" value="NZ_JAKTTI010000020.1"/>
</dbReference>
<evidence type="ECO:0000256" key="1">
    <source>
        <dbReference type="HAMAP-Rule" id="MF_01861"/>
    </source>
</evidence>
<name>A0AAW5E007_9BACI</name>
<comment type="caution">
    <text evidence="2">The sequence shown here is derived from an EMBL/GenBank/DDBJ whole genome shotgun (WGS) entry which is preliminary data.</text>
</comment>
<evidence type="ECO:0000313" key="2">
    <source>
        <dbReference type="EMBL" id="MCH1626235.1"/>
    </source>
</evidence>
<sequence>MQKHIEINNFQLLNDKLMLEGNCSNISTDSLKASGQMLVDSDSYAFIYKLENEQEYIYVRLTIELWTALKNVINNRLPVVLQLNGLKIELENIIEELTYLISNIEGNANYGEEMVAKVEEAFL</sequence>
<proteinExistence type="inferred from homology"/>
<dbReference type="AlphaFoldDB" id="A0AAW5E007"/>
<protein>
    <recommendedName>
        <fullName evidence="1">UPF0738 protein MJG50_12915</fullName>
    </recommendedName>
</protein>
<dbReference type="Proteomes" id="UP001431131">
    <property type="component" value="Unassembled WGS sequence"/>
</dbReference>
<dbReference type="Pfam" id="PF19785">
    <property type="entry name" value="UPF0738"/>
    <property type="match status" value="1"/>
</dbReference>
<dbReference type="HAMAP" id="MF_01861">
    <property type="entry name" value="UPF0738"/>
    <property type="match status" value="1"/>
</dbReference>
<accession>A0AAW5E007</accession>
<evidence type="ECO:0000313" key="3">
    <source>
        <dbReference type="Proteomes" id="UP001431131"/>
    </source>
</evidence>
<comment type="similarity">
    <text evidence="1">Belongs to the UPF0738 family.</text>
</comment>
<organism evidence="2 3">
    <name type="scientific">Fredinandcohnia quinoae</name>
    <dbReference type="NCBI Taxonomy" id="2918902"/>
    <lineage>
        <taxon>Bacteria</taxon>
        <taxon>Bacillati</taxon>
        <taxon>Bacillota</taxon>
        <taxon>Bacilli</taxon>
        <taxon>Bacillales</taxon>
        <taxon>Bacillaceae</taxon>
        <taxon>Fredinandcohnia</taxon>
    </lineage>
</organism>
<dbReference type="EMBL" id="JAKTTI010000020">
    <property type="protein sequence ID" value="MCH1626235.1"/>
    <property type="molecule type" value="Genomic_DNA"/>
</dbReference>
<dbReference type="InterPro" id="IPR020908">
    <property type="entry name" value="UPF0738"/>
</dbReference>
<keyword evidence="3" id="KW-1185">Reference proteome</keyword>